<dbReference type="GO" id="GO:0005829">
    <property type="term" value="C:cytosol"/>
    <property type="evidence" value="ECO:0007669"/>
    <property type="project" value="TreeGrafter"/>
</dbReference>
<protein>
    <submittedName>
        <fullName evidence="3">Chloroplast mRNA binding protein csp41</fullName>
    </submittedName>
</protein>
<dbReference type="SUPFAM" id="SSF51735">
    <property type="entry name" value="NAD(P)-binding Rossmann-fold domains"/>
    <property type="match status" value="1"/>
</dbReference>
<evidence type="ECO:0000256" key="1">
    <source>
        <dbReference type="SAM" id="SignalP"/>
    </source>
</evidence>
<dbReference type="EMBL" id="DQ118599">
    <property type="protein sequence ID" value="ABA55543.1"/>
    <property type="molecule type" value="mRNA"/>
</dbReference>
<evidence type="ECO:0000259" key="2">
    <source>
        <dbReference type="Pfam" id="PF01370"/>
    </source>
</evidence>
<organism evidence="3">
    <name type="scientific">Karlodinium veneficum</name>
    <name type="common">Dinoflagellate</name>
    <name type="synonym">Karlodinium micrum</name>
    <dbReference type="NCBI Taxonomy" id="407301"/>
    <lineage>
        <taxon>Eukaryota</taxon>
        <taxon>Sar</taxon>
        <taxon>Alveolata</taxon>
        <taxon>Dinophyceae</taxon>
        <taxon>Gymnodiniales</taxon>
        <taxon>Kareniaceae</taxon>
        <taxon>Karlodinium</taxon>
    </lineage>
</organism>
<dbReference type="Pfam" id="PF01370">
    <property type="entry name" value="Epimerase"/>
    <property type="match status" value="1"/>
</dbReference>
<keyword evidence="1" id="KW-0732">Signal</keyword>
<dbReference type="Gene3D" id="3.40.50.720">
    <property type="entry name" value="NAD(P)-binding Rossmann-like Domain"/>
    <property type="match status" value="1"/>
</dbReference>
<dbReference type="InterPro" id="IPR001509">
    <property type="entry name" value="Epimerase_deHydtase"/>
</dbReference>
<accession>Q2IA52</accession>
<dbReference type="PANTHER" id="PTHR43725:SF6">
    <property type="entry name" value="CHLOROPLAST STEM-LOOP BINDING PROTEIN OF 41 KDA A, CHLOROPLASTIC"/>
    <property type="match status" value="1"/>
</dbReference>
<feature type="chain" id="PRO_5004209815" evidence="1">
    <location>
        <begin position="28"/>
        <end position="428"/>
    </location>
</feature>
<dbReference type="AlphaFoldDB" id="Q2IA52"/>
<name>Q2IA52_KARVE</name>
<sequence length="428" mass="46919">MTIRRVSPDHLKILVLAVSCSASAVLAKRTRVTVDVGAVDAKSELQALATLVLASNPALRWQASTSLAERTNQAVRHAHIEPHRGEYRSLLIPVRHGSVSMLASAASKVDSALIIQNKGGGHGEIGFHLALQLAKERGMKVMILHEGPEKASKPPHSAYAELLSANVDILWFDDLTRPEVLWFLDDKKFGAIIDNWSKSPDQIRPFAELAKKWEVANYAYVSSAGMYTPPAGDYGAISEDASVKSSGQRQAEELLEEMKLPYSCFRPQYIYGPKQGKSYLKYFFDRLTNGRPVLVPNGGDQQVTMTHAADNAAMIAAAVGNEAAAGEVFNCATSTLITYDDLVDICAKAVGVEPKIVHYNPKDFEIPKGFFPFRDAPFFVSVDKAADKLGFAPKHLLASDIEWYFTNNYQSSESLDFSLDDEILAKVA</sequence>
<feature type="domain" description="NAD-dependent epimerase/dehydratase" evidence="2">
    <location>
        <begin position="207"/>
        <end position="332"/>
    </location>
</feature>
<feature type="signal peptide" evidence="1">
    <location>
        <begin position="1"/>
        <end position="27"/>
    </location>
</feature>
<dbReference type="GO" id="GO:0005996">
    <property type="term" value="P:monosaccharide metabolic process"/>
    <property type="evidence" value="ECO:0007669"/>
    <property type="project" value="TreeGrafter"/>
</dbReference>
<proteinExistence type="evidence at transcript level"/>
<dbReference type="InterPro" id="IPR036291">
    <property type="entry name" value="NAD(P)-bd_dom_sf"/>
</dbReference>
<dbReference type="GO" id="GO:0003978">
    <property type="term" value="F:UDP-glucose 4-epimerase activity"/>
    <property type="evidence" value="ECO:0007669"/>
    <property type="project" value="TreeGrafter"/>
</dbReference>
<dbReference type="PANTHER" id="PTHR43725">
    <property type="entry name" value="UDP-GLUCOSE 4-EPIMERASE"/>
    <property type="match status" value="1"/>
</dbReference>
<reference evidence="3" key="1">
    <citation type="journal article" date="2006" name="J. Mol. Biol.">
        <title>A tertiary plastid uses genes from two endosymbionts.</title>
        <authorList>
            <person name="Patron N.J."/>
            <person name="Waller R.F."/>
            <person name="Keeling P.J."/>
        </authorList>
    </citation>
    <scope>NUCLEOTIDE SEQUENCE</scope>
    <source>
        <strain evidence="3">6730</strain>
    </source>
</reference>
<evidence type="ECO:0000313" key="3">
    <source>
        <dbReference type="EMBL" id="ABA55543.1"/>
    </source>
</evidence>